<dbReference type="SUPFAM" id="SSF56784">
    <property type="entry name" value="HAD-like"/>
    <property type="match status" value="1"/>
</dbReference>
<dbReference type="NCBIfam" id="TIGR01549">
    <property type="entry name" value="HAD-SF-IA-v1"/>
    <property type="match status" value="1"/>
</dbReference>
<dbReference type="Pfam" id="PF13419">
    <property type="entry name" value="HAD_2"/>
    <property type="match status" value="1"/>
</dbReference>
<evidence type="ECO:0000313" key="2">
    <source>
        <dbReference type="Proteomes" id="UP000324497"/>
    </source>
</evidence>
<evidence type="ECO:0000313" key="1">
    <source>
        <dbReference type="EMBL" id="AUJ32233.1"/>
    </source>
</evidence>
<protein>
    <recommendedName>
        <fullName evidence="3">Phosphoglycolate phosphatase</fullName>
    </recommendedName>
</protein>
<dbReference type="SFLD" id="SFLDG01135">
    <property type="entry name" value="C1.5.6:_HAD__Beta-PGM__Phospha"/>
    <property type="match status" value="1"/>
</dbReference>
<dbReference type="InterPro" id="IPR036412">
    <property type="entry name" value="HAD-like_sf"/>
</dbReference>
<dbReference type="GeneID" id="78521410"/>
<organism evidence="1 2">
    <name type="scientific">Liquorilactobacillus nagelii</name>
    <dbReference type="NCBI Taxonomy" id="82688"/>
    <lineage>
        <taxon>Bacteria</taxon>
        <taxon>Bacillati</taxon>
        <taxon>Bacillota</taxon>
        <taxon>Bacilli</taxon>
        <taxon>Lactobacillales</taxon>
        <taxon>Lactobacillaceae</taxon>
        <taxon>Liquorilactobacillus</taxon>
    </lineage>
</organism>
<proteinExistence type="predicted"/>
<dbReference type="AlphaFoldDB" id="A0A3S6QVZ2"/>
<dbReference type="GO" id="GO:0006281">
    <property type="term" value="P:DNA repair"/>
    <property type="evidence" value="ECO:0007669"/>
    <property type="project" value="TreeGrafter"/>
</dbReference>
<dbReference type="Gene3D" id="1.10.150.240">
    <property type="entry name" value="Putative phosphatase, domain 2"/>
    <property type="match status" value="1"/>
</dbReference>
<reference evidence="1 2" key="1">
    <citation type="submission" date="2016-11" db="EMBL/GenBank/DDBJ databases">
        <title>Interaction between Lactobacillus species and yeast in water kefir.</title>
        <authorList>
            <person name="Behr J."/>
            <person name="Xu D."/>
            <person name="Vogel R.F."/>
        </authorList>
    </citation>
    <scope>NUCLEOTIDE SEQUENCE [LARGE SCALE GENOMIC DNA]</scope>
    <source>
        <strain evidence="1 2">TMW 1.1827</strain>
    </source>
</reference>
<dbReference type="RefSeq" id="WP_057885933.1">
    <property type="nucleotide sequence ID" value="NZ_CP018180.1"/>
</dbReference>
<dbReference type="InterPro" id="IPR050155">
    <property type="entry name" value="HAD-like_hydrolase_sf"/>
</dbReference>
<evidence type="ECO:0008006" key="3">
    <source>
        <dbReference type="Google" id="ProtNLM"/>
    </source>
</evidence>
<dbReference type="SFLD" id="SFLDS00003">
    <property type="entry name" value="Haloacid_Dehalogenase"/>
    <property type="match status" value="1"/>
</dbReference>
<dbReference type="InterPro" id="IPR006439">
    <property type="entry name" value="HAD-SF_hydro_IA"/>
</dbReference>
<keyword evidence="2" id="KW-1185">Reference proteome</keyword>
<dbReference type="PANTHER" id="PTHR43434:SF25">
    <property type="entry name" value="PHOSPHOGLYCOLATE PHOSPHATASE"/>
    <property type="match status" value="1"/>
</dbReference>
<accession>A0A3S6QVZ2</accession>
<sequence>MSLASKLKLKNFCWDFDGTLFDTYPEMTISFQEAAARLGLTLTADEVYRQLRQTSVGQTIRHFIGEGPQALLMKQKFHAIEAKNCLQARPFPGIKDFSSYLASQGCQQFLLTHRNQSAWNLLKRAGLKEYFTGGVTAEMGFARKPDPQSINYLSQQFNLQPDLSVMIGDRPLDVLAGQRAGFQGWLFDPDGLITMGSENWRFTTYNQVLECFLSD</sequence>
<dbReference type="Proteomes" id="UP000324497">
    <property type="component" value="Chromosome"/>
</dbReference>
<dbReference type="SFLD" id="SFLDG01129">
    <property type="entry name" value="C1.5:_HAD__Beta-PGM__Phosphata"/>
    <property type="match status" value="1"/>
</dbReference>
<dbReference type="Gene3D" id="3.40.50.1000">
    <property type="entry name" value="HAD superfamily/HAD-like"/>
    <property type="match status" value="1"/>
</dbReference>
<dbReference type="InterPro" id="IPR041492">
    <property type="entry name" value="HAD_2"/>
</dbReference>
<dbReference type="EMBL" id="CP018180">
    <property type="protein sequence ID" value="AUJ32233.1"/>
    <property type="molecule type" value="Genomic_DNA"/>
</dbReference>
<name>A0A3S6QVZ2_9LACO</name>
<dbReference type="PANTHER" id="PTHR43434">
    <property type="entry name" value="PHOSPHOGLYCOLATE PHOSPHATASE"/>
    <property type="match status" value="1"/>
</dbReference>
<dbReference type="GO" id="GO:0005829">
    <property type="term" value="C:cytosol"/>
    <property type="evidence" value="ECO:0007669"/>
    <property type="project" value="TreeGrafter"/>
</dbReference>
<dbReference type="InterPro" id="IPR023198">
    <property type="entry name" value="PGP-like_dom2"/>
</dbReference>
<dbReference type="KEGG" id="lng:BSQ50_06485"/>
<dbReference type="GO" id="GO:0008967">
    <property type="term" value="F:phosphoglycolate phosphatase activity"/>
    <property type="evidence" value="ECO:0007669"/>
    <property type="project" value="TreeGrafter"/>
</dbReference>
<dbReference type="InterPro" id="IPR023214">
    <property type="entry name" value="HAD_sf"/>
</dbReference>
<gene>
    <name evidence="1" type="ORF">BSQ50_06485</name>
</gene>